<keyword evidence="2 6" id="KW-0808">Transferase</keyword>
<evidence type="ECO:0000313" key="8">
    <source>
        <dbReference type="EMBL" id="MFC5402163.1"/>
    </source>
</evidence>
<evidence type="ECO:0000256" key="1">
    <source>
        <dbReference type="ARBA" id="ARBA00005380"/>
    </source>
</evidence>
<keyword evidence="6" id="KW-0423">Lactose metabolism</keyword>
<dbReference type="InterPro" id="IPR029056">
    <property type="entry name" value="Ribokinase-like"/>
</dbReference>
<keyword evidence="3 6" id="KW-0547">Nucleotide-binding</keyword>
<accession>A0ABW0HMC6</accession>
<gene>
    <name evidence="8" type="ORF">ACFPOF_05380</name>
</gene>
<reference evidence="9" key="1">
    <citation type="journal article" date="2019" name="Int. J. Syst. Evol. Microbiol.">
        <title>The Global Catalogue of Microorganisms (GCM) 10K type strain sequencing project: providing services to taxonomists for standard genome sequencing and annotation.</title>
        <authorList>
            <consortium name="The Broad Institute Genomics Platform"/>
            <consortium name="The Broad Institute Genome Sequencing Center for Infectious Disease"/>
            <person name="Wu L."/>
            <person name="Ma J."/>
        </authorList>
    </citation>
    <scope>NUCLEOTIDE SEQUENCE [LARGE SCALE GENOMIC DNA]</scope>
    <source>
        <strain evidence="9">CGMCC 1.18575</strain>
    </source>
</reference>
<comment type="catalytic activity">
    <reaction evidence="6">
        <text>D-tagatofuranose 6-phosphate + ATP = D-tagatofuranose 1,6-bisphosphate + ADP + H(+)</text>
        <dbReference type="Rhea" id="RHEA:12420"/>
        <dbReference type="ChEBI" id="CHEBI:15378"/>
        <dbReference type="ChEBI" id="CHEBI:30616"/>
        <dbReference type="ChEBI" id="CHEBI:58694"/>
        <dbReference type="ChEBI" id="CHEBI:58695"/>
        <dbReference type="ChEBI" id="CHEBI:456216"/>
        <dbReference type="EC" id="2.7.1.144"/>
    </reaction>
</comment>
<protein>
    <recommendedName>
        <fullName evidence="6">Tagatose-6-phosphate kinase</fullName>
        <ecNumber evidence="6">2.7.1.144</ecNumber>
    </recommendedName>
</protein>
<comment type="caution">
    <text evidence="8">The sequence shown here is derived from an EMBL/GenBank/DDBJ whole genome shotgun (WGS) entry which is preliminary data.</text>
</comment>
<dbReference type="NCBIfam" id="TIGR03168">
    <property type="entry name" value="1-PFK"/>
    <property type="match status" value="1"/>
</dbReference>
<evidence type="ECO:0000259" key="7">
    <source>
        <dbReference type="Pfam" id="PF00294"/>
    </source>
</evidence>
<proteinExistence type="inferred from homology"/>
<dbReference type="PANTHER" id="PTHR46566:SF5">
    <property type="entry name" value="1-PHOSPHOFRUCTOKINASE"/>
    <property type="match status" value="1"/>
</dbReference>
<dbReference type="Gene3D" id="3.40.1190.20">
    <property type="match status" value="1"/>
</dbReference>
<dbReference type="RefSeq" id="WP_378130340.1">
    <property type="nucleotide sequence ID" value="NZ_JBHSMI010000009.1"/>
</dbReference>
<dbReference type="PIRSF" id="PIRSF000535">
    <property type="entry name" value="1PFK/6PFK/LacC"/>
    <property type="match status" value="1"/>
</dbReference>
<comment type="pathway">
    <text evidence="6">Carbohydrate metabolism; D-tagatose 6-phosphate degradation; D-glyceraldehyde 3-phosphate and glycerone phosphate from D-tagatose 6-phosphate: step 1/2.</text>
</comment>
<dbReference type="InterPro" id="IPR017583">
    <property type="entry name" value="Tagatose/fructose_Pkinase"/>
</dbReference>
<dbReference type="Proteomes" id="UP001596113">
    <property type="component" value="Unassembled WGS sequence"/>
</dbReference>
<evidence type="ECO:0000256" key="6">
    <source>
        <dbReference type="PIRNR" id="PIRNR000535"/>
    </source>
</evidence>
<feature type="domain" description="Carbohydrate kinase PfkB" evidence="7">
    <location>
        <begin position="11"/>
        <end position="289"/>
    </location>
</feature>
<comment type="similarity">
    <text evidence="6">Belongs to the carbohydrate kinase PfkB family. LacC subfamily.</text>
</comment>
<keyword evidence="5 6" id="KW-0067">ATP-binding</keyword>
<dbReference type="CDD" id="cd01164">
    <property type="entry name" value="FruK_PfkB_like"/>
    <property type="match status" value="1"/>
</dbReference>
<dbReference type="EMBL" id="JBHSMI010000009">
    <property type="protein sequence ID" value="MFC5402163.1"/>
    <property type="molecule type" value="Genomic_DNA"/>
</dbReference>
<dbReference type="InterPro" id="IPR002139">
    <property type="entry name" value="Ribo/fructo_kinase"/>
</dbReference>
<evidence type="ECO:0000256" key="3">
    <source>
        <dbReference type="ARBA" id="ARBA00022741"/>
    </source>
</evidence>
<dbReference type="Pfam" id="PF00294">
    <property type="entry name" value="PfkB"/>
    <property type="match status" value="1"/>
</dbReference>
<sequence>MRDTITTVTLNAAIDKTYYVPALVKGTVMRATEVLSMAGGKGVNVARVLHQLGHSDVVATGFAAGYNGRFLVDRIRESGIGAEFVEANGESRLCLNFIDAADSSSTEILEPGPQVEDEHIAALKSKVSELAQRSAVVVLSGSLPKGAPPSLYAELIELVRASGAEPFLDTSGAPLAQALAAKPAFIKPNEDEIVPLLAGQCDGNLFEGVKSLSTHGIRNVVVTLGGDGAAAIVDGAAYRVTIPKLQAVNTVGCGDAFVAGYAYGSSRGWSAEACLRHAAAAGCANALSTVAGDVKANDFEALLPRITIGEWLA</sequence>
<dbReference type="InterPro" id="IPR011611">
    <property type="entry name" value="PfkB_dom"/>
</dbReference>
<keyword evidence="9" id="KW-1185">Reference proteome</keyword>
<evidence type="ECO:0000313" key="9">
    <source>
        <dbReference type="Proteomes" id="UP001596113"/>
    </source>
</evidence>
<name>A0ABW0HMC6_9BACL</name>
<dbReference type="PANTHER" id="PTHR46566">
    <property type="entry name" value="1-PHOSPHOFRUCTOKINASE-RELATED"/>
    <property type="match status" value="1"/>
</dbReference>
<dbReference type="PRINTS" id="PR00990">
    <property type="entry name" value="RIBOKINASE"/>
</dbReference>
<dbReference type="EC" id="2.7.1.144" evidence="6"/>
<comment type="similarity">
    <text evidence="1">Belongs to the carbohydrate kinase pfkB family.</text>
</comment>
<organism evidence="8 9">
    <name type="scientific">Cohnella soli</name>
    <dbReference type="NCBI Taxonomy" id="425005"/>
    <lineage>
        <taxon>Bacteria</taxon>
        <taxon>Bacillati</taxon>
        <taxon>Bacillota</taxon>
        <taxon>Bacilli</taxon>
        <taxon>Bacillales</taxon>
        <taxon>Paenibacillaceae</taxon>
        <taxon>Cohnella</taxon>
    </lineage>
</organism>
<dbReference type="SUPFAM" id="SSF53613">
    <property type="entry name" value="Ribokinase-like"/>
    <property type="match status" value="1"/>
</dbReference>
<evidence type="ECO:0000256" key="4">
    <source>
        <dbReference type="ARBA" id="ARBA00022777"/>
    </source>
</evidence>
<evidence type="ECO:0000256" key="2">
    <source>
        <dbReference type="ARBA" id="ARBA00022679"/>
    </source>
</evidence>
<keyword evidence="4" id="KW-0418">Kinase</keyword>
<evidence type="ECO:0000256" key="5">
    <source>
        <dbReference type="ARBA" id="ARBA00022840"/>
    </source>
</evidence>